<evidence type="ECO:0000256" key="4">
    <source>
        <dbReference type="SAM" id="Phobius"/>
    </source>
</evidence>
<keyword evidence="4" id="KW-0812">Transmembrane</keyword>
<dbReference type="GO" id="GO:0016119">
    <property type="term" value="P:carotene metabolic process"/>
    <property type="evidence" value="ECO:0007669"/>
    <property type="project" value="TreeGrafter"/>
</dbReference>
<dbReference type="Proteomes" id="UP000184368">
    <property type="component" value="Unassembled WGS sequence"/>
</dbReference>
<dbReference type="PANTHER" id="PTHR31899">
    <property type="entry name" value="BETA-CAROTENE 3-HYDROXYLASE 1, CHLOROPLASTIC"/>
    <property type="match status" value="1"/>
</dbReference>
<dbReference type="STRING" id="1302690.BUE76_19845"/>
<dbReference type="EMBL" id="FQUO01000011">
    <property type="protein sequence ID" value="SHF70030.1"/>
    <property type="molecule type" value="Genomic_DNA"/>
</dbReference>
<evidence type="ECO:0000313" key="5">
    <source>
        <dbReference type="EMBL" id="SHF70030.1"/>
    </source>
</evidence>
<name>A0A1M5DSU9_9BACT</name>
<keyword evidence="6" id="KW-1185">Reference proteome</keyword>
<evidence type="ECO:0000313" key="6">
    <source>
        <dbReference type="Proteomes" id="UP000184368"/>
    </source>
</evidence>
<feature type="transmembrane region" description="Helical" evidence="4">
    <location>
        <begin position="32"/>
        <end position="52"/>
    </location>
</feature>
<reference evidence="5 6" key="1">
    <citation type="submission" date="2016-11" db="EMBL/GenBank/DDBJ databases">
        <authorList>
            <person name="Jaros S."/>
            <person name="Januszkiewicz K."/>
            <person name="Wedrychowicz H."/>
        </authorList>
    </citation>
    <scope>NUCLEOTIDE SEQUENCE [LARGE SCALE GENOMIC DNA]</scope>
    <source>
        <strain evidence="5 6">DSM 26897</strain>
    </source>
</reference>
<evidence type="ECO:0000256" key="3">
    <source>
        <dbReference type="ARBA" id="ARBA00023002"/>
    </source>
</evidence>
<gene>
    <name evidence="5" type="ORF">SAMN05444008_11171</name>
</gene>
<organism evidence="5 6">
    <name type="scientific">Cnuella takakiae</name>
    <dbReference type="NCBI Taxonomy" id="1302690"/>
    <lineage>
        <taxon>Bacteria</taxon>
        <taxon>Pseudomonadati</taxon>
        <taxon>Bacteroidota</taxon>
        <taxon>Chitinophagia</taxon>
        <taxon>Chitinophagales</taxon>
        <taxon>Chitinophagaceae</taxon>
        <taxon>Cnuella</taxon>
    </lineage>
</organism>
<evidence type="ECO:0000256" key="2">
    <source>
        <dbReference type="ARBA" id="ARBA00022746"/>
    </source>
</evidence>
<proteinExistence type="inferred from homology"/>
<comment type="similarity">
    <text evidence="1">Belongs to the sterol desaturase family.</text>
</comment>
<sequence length="196" mass="23707">MEIRATTLYFQAFSTKYRVLLYTSNFELGMTWLYFIGLVLATFVAMEGITWLTHRFVMHGFLWYLHRDHHQVEPGFFEKNDLFFVIFAVPSWLLIMFGSMKGIWWWMAIGFGIMMYGLAYFIVHDVIIHQRFKWFSRSTNTYVRAIRWAHKMHHKHLHKEHGESFGMLLVHKKYWEKVRRDKRLMAAKKVGYAPEQ</sequence>
<keyword evidence="4" id="KW-1133">Transmembrane helix</keyword>
<protein>
    <submittedName>
        <fullName evidence="5">Beta-carotene 3-hydroxylase</fullName>
    </submittedName>
</protein>
<dbReference type="GO" id="GO:0010291">
    <property type="term" value="F:beta-carotene 3-hydroxylase activity"/>
    <property type="evidence" value="ECO:0007669"/>
    <property type="project" value="TreeGrafter"/>
</dbReference>
<dbReference type="PANTHER" id="PTHR31899:SF9">
    <property type="entry name" value="BETA-CAROTENE 3-HYDROXYLASE 1, CHLOROPLASTIC"/>
    <property type="match status" value="1"/>
</dbReference>
<dbReference type="InterPro" id="IPR045019">
    <property type="entry name" value="BETA-OHASE-like"/>
</dbReference>
<keyword evidence="2" id="KW-0125">Carotenoid biosynthesis</keyword>
<dbReference type="GO" id="GO:0016123">
    <property type="term" value="P:xanthophyll biosynthetic process"/>
    <property type="evidence" value="ECO:0007669"/>
    <property type="project" value="TreeGrafter"/>
</dbReference>
<feature type="transmembrane region" description="Helical" evidence="4">
    <location>
        <begin position="103"/>
        <end position="123"/>
    </location>
</feature>
<keyword evidence="4" id="KW-0472">Membrane</keyword>
<evidence type="ECO:0000256" key="1">
    <source>
        <dbReference type="ARBA" id="ARBA00009324"/>
    </source>
</evidence>
<accession>A0A1M5DSU9</accession>
<dbReference type="AlphaFoldDB" id="A0A1M5DSU9"/>
<keyword evidence="3" id="KW-0560">Oxidoreductase</keyword>